<dbReference type="GO" id="GO:0005262">
    <property type="term" value="F:calcium channel activity"/>
    <property type="evidence" value="ECO:0007669"/>
    <property type="project" value="TreeGrafter"/>
</dbReference>
<organism evidence="4 5">
    <name type="scientific">Patellaria atrata CBS 101060</name>
    <dbReference type="NCBI Taxonomy" id="1346257"/>
    <lineage>
        <taxon>Eukaryota</taxon>
        <taxon>Fungi</taxon>
        <taxon>Dikarya</taxon>
        <taxon>Ascomycota</taxon>
        <taxon>Pezizomycotina</taxon>
        <taxon>Dothideomycetes</taxon>
        <taxon>Dothideomycetes incertae sedis</taxon>
        <taxon>Patellariales</taxon>
        <taxon>Patellariaceae</taxon>
        <taxon>Patellaria</taxon>
    </lineage>
</organism>
<accession>A0A9P4SD23</accession>
<feature type="domain" description="Mechanosensitive ion channel protein Msy1/2-like transmembrane" evidence="3">
    <location>
        <begin position="123"/>
        <end position="274"/>
    </location>
</feature>
<gene>
    <name evidence="4" type="ORF">M501DRAFT_1016471</name>
</gene>
<feature type="transmembrane region" description="Helical" evidence="2">
    <location>
        <begin position="136"/>
        <end position="156"/>
    </location>
</feature>
<dbReference type="AlphaFoldDB" id="A0A9P4SD23"/>
<feature type="compositionally biased region" description="Basic residues" evidence="1">
    <location>
        <begin position="1"/>
        <end position="11"/>
    </location>
</feature>
<feature type="transmembrane region" description="Helical" evidence="2">
    <location>
        <begin position="252"/>
        <end position="273"/>
    </location>
</feature>
<dbReference type="EMBL" id="MU006095">
    <property type="protein sequence ID" value="KAF2839388.1"/>
    <property type="molecule type" value="Genomic_DNA"/>
</dbReference>
<keyword evidence="5" id="KW-1185">Reference proteome</keyword>
<feature type="region of interest" description="Disordered" evidence="1">
    <location>
        <begin position="87"/>
        <end position="109"/>
    </location>
</feature>
<proteinExistence type="predicted"/>
<feature type="region of interest" description="Disordered" evidence="1">
    <location>
        <begin position="1"/>
        <end position="25"/>
    </location>
</feature>
<evidence type="ECO:0000259" key="3">
    <source>
        <dbReference type="Pfam" id="PF25886"/>
    </source>
</evidence>
<dbReference type="GO" id="GO:0006874">
    <property type="term" value="P:intracellular calcium ion homeostasis"/>
    <property type="evidence" value="ECO:0007669"/>
    <property type="project" value="TreeGrafter"/>
</dbReference>
<evidence type="ECO:0000313" key="4">
    <source>
        <dbReference type="EMBL" id="KAF2839388.1"/>
    </source>
</evidence>
<feature type="transmembrane region" description="Helical" evidence="2">
    <location>
        <begin position="168"/>
        <end position="194"/>
    </location>
</feature>
<evidence type="ECO:0000313" key="5">
    <source>
        <dbReference type="Proteomes" id="UP000799429"/>
    </source>
</evidence>
<comment type="caution">
    <text evidence="4">The sequence shown here is derived from an EMBL/GenBank/DDBJ whole genome shotgun (WGS) entry which is preliminary data.</text>
</comment>
<keyword evidence="2" id="KW-0472">Membrane</keyword>
<keyword evidence="2" id="KW-1133">Transmembrane helix</keyword>
<evidence type="ECO:0000256" key="1">
    <source>
        <dbReference type="SAM" id="MobiDB-lite"/>
    </source>
</evidence>
<dbReference type="PANTHER" id="PTHR31323:SF1">
    <property type="entry name" value="MECHANOSENSITIVE ION CHANNEL PROTEIN"/>
    <property type="match status" value="1"/>
</dbReference>
<reference evidence="4" key="1">
    <citation type="journal article" date="2020" name="Stud. Mycol.">
        <title>101 Dothideomycetes genomes: a test case for predicting lifestyles and emergence of pathogens.</title>
        <authorList>
            <person name="Haridas S."/>
            <person name="Albert R."/>
            <person name="Binder M."/>
            <person name="Bloem J."/>
            <person name="Labutti K."/>
            <person name="Salamov A."/>
            <person name="Andreopoulos B."/>
            <person name="Baker S."/>
            <person name="Barry K."/>
            <person name="Bills G."/>
            <person name="Bluhm B."/>
            <person name="Cannon C."/>
            <person name="Castanera R."/>
            <person name="Culley D."/>
            <person name="Daum C."/>
            <person name="Ezra D."/>
            <person name="Gonzalez J."/>
            <person name="Henrissat B."/>
            <person name="Kuo A."/>
            <person name="Liang C."/>
            <person name="Lipzen A."/>
            <person name="Lutzoni F."/>
            <person name="Magnuson J."/>
            <person name="Mondo S."/>
            <person name="Nolan M."/>
            <person name="Ohm R."/>
            <person name="Pangilinan J."/>
            <person name="Park H.-J."/>
            <person name="Ramirez L."/>
            <person name="Alfaro M."/>
            <person name="Sun H."/>
            <person name="Tritt A."/>
            <person name="Yoshinaga Y."/>
            <person name="Zwiers L.-H."/>
            <person name="Turgeon B."/>
            <person name="Goodwin S."/>
            <person name="Spatafora J."/>
            <person name="Crous P."/>
            <person name="Grigoriev I."/>
        </authorList>
    </citation>
    <scope>NUCLEOTIDE SEQUENCE</scope>
    <source>
        <strain evidence="4">CBS 101060</strain>
    </source>
</reference>
<keyword evidence="2" id="KW-0812">Transmembrane</keyword>
<feature type="transmembrane region" description="Helical" evidence="2">
    <location>
        <begin position="215"/>
        <end position="232"/>
    </location>
</feature>
<sequence length="734" mass="83609">MDIGKSARRSIRLQPPGYDGRTNVRNNVEFTSKTNKSIDVRGSTESSEIQTDTGIIVRKSVDTGKAGSTRFQLDEEPGVFEISNHLEAQSKRTTKSTPENAAAEEEQPVQATVAEVKQKEPQRFSQVVKRTRASTWWLMGAILIVPPLVVTATAYSDRNMDGIRVSGFLIWLEVLWTAAWLMYFIAWALGKIWYQVCEKAHLNSYKSFLLESQTSINAFFLAIIAYCTVDIMCYNESDSCGVHWIEIFRTVLLATLPASAVFLAKDLLMQLIITRSQTRLKRSRLKKVLRHFQAHLLLVEDRANTSRSTWAKLTDYFGEKYQKLRKANILLRSKPPSPHDFDNLADRYWNGKGKDEDFDTDGVTFLRALRKQLEASFTAWFQAKLKLETIELSQTIFTKESIQKMLDTPPLDKMNTFEYLGNRPFMAKEIIEILDKDGNQEASLQEWVDVDLEIRMSLRDINKSLDGIKKTAKSVNIVVSGLMLVIMAIIYAAFFTNNLGNYLTPIWTTITGLSFALADTVTEFVQSCSFVFSKQPYDVGDHVIIEAKELIVDEIFLLYTVFHRTCDGVTEQIAHIKIVDVWISNLSRSKGLVLKETVNLPDFASKLSYETLADVKKKLDKYIKEVVPCSRYLKANVKLRMLGDSMNRQVEMDLQCKELLVRREHVLAQSREMAREKLKELIHASLNPDDDKSVRTTKSSPAELENEEKEQHVDTFNVPKRGLQKGSMRAIALG</sequence>
<dbReference type="PANTHER" id="PTHR31323">
    <property type="entry name" value="MECHANOSENSITIVE ION CHANNEL PROTEIN MSY2"/>
    <property type="match status" value="1"/>
</dbReference>
<dbReference type="Pfam" id="PF25886">
    <property type="entry name" value="Msy1"/>
    <property type="match status" value="1"/>
</dbReference>
<dbReference type="InterPro" id="IPR058650">
    <property type="entry name" value="Msy1/2-like"/>
</dbReference>
<name>A0A9P4SD23_9PEZI</name>
<protein>
    <recommendedName>
        <fullName evidence="3">Mechanosensitive ion channel protein Msy1/2-like transmembrane domain-containing protein</fullName>
    </recommendedName>
</protein>
<dbReference type="OrthoDB" id="3692227at2759"/>
<dbReference type="Proteomes" id="UP000799429">
    <property type="component" value="Unassembled WGS sequence"/>
</dbReference>
<feature type="transmembrane region" description="Helical" evidence="2">
    <location>
        <begin position="475"/>
        <end position="494"/>
    </location>
</feature>
<feature type="region of interest" description="Disordered" evidence="1">
    <location>
        <begin position="685"/>
        <end position="719"/>
    </location>
</feature>
<evidence type="ECO:0000256" key="2">
    <source>
        <dbReference type="SAM" id="Phobius"/>
    </source>
</evidence>